<sequence length="237" mass="26719">MASSVTTDASLKYMIVSDNFKTEKPYSCAVPFSQDPSKTTNITERAFDVSVTDVRTVSSEPTLNIEGFEFIRHEFYNQPDGKIEGPDHPYLIEVAEMLKARLGASDVIVYDCNVRKLGNSGFFQAATFWRPISHPVTDCPLAVCDYTSISKEDLHLVDTVLPHRVNEIYHLVHNPAHKWYYMSDQTPTEGILMKIYDTDDSFSKFSAHAAFKITQREGIAGPPRHSADVRAFVLFSQ</sequence>
<dbReference type="NCBIfam" id="NF041278">
    <property type="entry name" value="CmcJ_NvfI_EfuI"/>
    <property type="match status" value="1"/>
</dbReference>
<dbReference type="EMBL" id="JAPVEA010000002">
    <property type="protein sequence ID" value="KAJ5459744.1"/>
    <property type="molecule type" value="Genomic_DNA"/>
</dbReference>
<dbReference type="RefSeq" id="XP_056768786.1">
    <property type="nucleotide sequence ID" value="XM_056904679.1"/>
</dbReference>
<dbReference type="GeneID" id="81594922"/>
<dbReference type="PANTHER" id="PTHR34598">
    <property type="entry name" value="BLL6449 PROTEIN"/>
    <property type="match status" value="1"/>
</dbReference>
<dbReference type="Proteomes" id="UP001213681">
    <property type="component" value="Unassembled WGS sequence"/>
</dbReference>
<dbReference type="GO" id="GO:0016491">
    <property type="term" value="F:oxidoreductase activity"/>
    <property type="evidence" value="ECO:0007669"/>
    <property type="project" value="InterPro"/>
</dbReference>
<dbReference type="PANTHER" id="PTHR34598:SF3">
    <property type="entry name" value="OXIDOREDUCTASE AN1597"/>
    <property type="match status" value="1"/>
</dbReference>
<evidence type="ECO:0000313" key="2">
    <source>
        <dbReference type="EMBL" id="KAJ5459744.1"/>
    </source>
</evidence>
<keyword evidence="3" id="KW-1185">Reference proteome</keyword>
<evidence type="ECO:0000256" key="1">
    <source>
        <dbReference type="ARBA" id="ARBA00023604"/>
    </source>
</evidence>
<dbReference type="AlphaFoldDB" id="A0AAD6G4T4"/>
<evidence type="ECO:0000313" key="3">
    <source>
        <dbReference type="Proteomes" id="UP001213681"/>
    </source>
</evidence>
<reference evidence="2" key="2">
    <citation type="journal article" date="2023" name="IMA Fungus">
        <title>Comparative genomic study of the Penicillium genus elucidates a diverse pangenome and 15 lateral gene transfer events.</title>
        <authorList>
            <person name="Petersen C."/>
            <person name="Sorensen T."/>
            <person name="Nielsen M.R."/>
            <person name="Sondergaard T.E."/>
            <person name="Sorensen J.L."/>
            <person name="Fitzpatrick D.A."/>
            <person name="Frisvad J.C."/>
            <person name="Nielsen K.L."/>
        </authorList>
    </citation>
    <scope>NUCLEOTIDE SEQUENCE</scope>
    <source>
        <strain evidence="2">IBT 16125</strain>
    </source>
</reference>
<proteinExistence type="inferred from homology"/>
<comment type="similarity">
    <text evidence="1">Belongs to the asaB hydroxylase/desaturase family.</text>
</comment>
<accession>A0AAD6G4T4</accession>
<name>A0AAD6G4T4_9EURO</name>
<organism evidence="2 3">
    <name type="scientific">Penicillium daleae</name>
    <dbReference type="NCBI Taxonomy" id="63821"/>
    <lineage>
        <taxon>Eukaryota</taxon>
        <taxon>Fungi</taxon>
        <taxon>Dikarya</taxon>
        <taxon>Ascomycota</taxon>
        <taxon>Pezizomycotina</taxon>
        <taxon>Eurotiomycetes</taxon>
        <taxon>Eurotiomycetidae</taxon>
        <taxon>Eurotiales</taxon>
        <taxon>Aspergillaceae</taxon>
        <taxon>Penicillium</taxon>
    </lineage>
</organism>
<reference evidence="2" key="1">
    <citation type="submission" date="2022-12" db="EMBL/GenBank/DDBJ databases">
        <authorList>
            <person name="Petersen C."/>
        </authorList>
    </citation>
    <scope>NUCLEOTIDE SEQUENCE</scope>
    <source>
        <strain evidence="2">IBT 16125</strain>
    </source>
</reference>
<comment type="caution">
    <text evidence="2">The sequence shown here is derived from an EMBL/GenBank/DDBJ whole genome shotgun (WGS) entry which is preliminary data.</text>
</comment>
<protein>
    <submittedName>
        <fullName evidence="2">Uncharacterized protein</fullName>
    </submittedName>
</protein>
<gene>
    <name evidence="2" type="ORF">N7458_001296</name>
</gene>
<dbReference type="InterPro" id="IPR044053">
    <property type="entry name" value="AsaB-like"/>
</dbReference>